<sequence>MVVLATVSFLLSLLTAIAINPAPAFAGGTCSTGSGPGGGGGGGGPGGIPEDPDADPSQEPQLTEEEMQAYVAENESPYGLSGNPHVYPDSADPPHPSVGVGFNLDRLDAPALLAAVGANYAAVRAGTQDLTPLQISTLFQADYRTAVANARRVFHNFDRLTSARQVVLIDMLYNLGPGKFAEFKATINAVNTGNFLAASVHMQNSKWAKQVGNRAKKNGRLMSQGAVCDPRDRPRHVPVPHGGGGGGATYPGGIEVTPVGGNSPSDFEMMLKNIASEVRCYTMTVTVTGPDGTYSASAIRCD</sequence>
<keyword evidence="4" id="KW-0732">Signal</keyword>
<evidence type="ECO:0008006" key="7">
    <source>
        <dbReference type="Google" id="ProtNLM"/>
    </source>
</evidence>
<dbReference type="SUPFAM" id="SSF53955">
    <property type="entry name" value="Lysozyme-like"/>
    <property type="match status" value="1"/>
</dbReference>
<dbReference type="InterPro" id="IPR023346">
    <property type="entry name" value="Lysozyme-like_dom_sf"/>
</dbReference>
<dbReference type="PANTHER" id="PTHR37406">
    <property type="entry name" value="T4-TYPE LYSOZYME 1-RELATED"/>
    <property type="match status" value="1"/>
</dbReference>
<keyword evidence="2" id="KW-0081">Bacteriolytic enzyme</keyword>
<evidence type="ECO:0000256" key="4">
    <source>
        <dbReference type="SAM" id="SignalP"/>
    </source>
</evidence>
<reference evidence="5 6" key="1">
    <citation type="submission" date="2020-08" db="EMBL/GenBank/DDBJ databases">
        <title>Sequencing the genomes of 1000 actinobacteria strains.</title>
        <authorList>
            <person name="Klenk H.-P."/>
        </authorList>
    </citation>
    <scope>NUCLEOTIDE SEQUENCE [LARGE SCALE GENOMIC DNA]</scope>
    <source>
        <strain evidence="5 6">DSM 45507</strain>
    </source>
</reference>
<dbReference type="Gene3D" id="1.10.530.40">
    <property type="match status" value="1"/>
</dbReference>
<dbReference type="PANTHER" id="PTHR37406:SF1">
    <property type="entry name" value="T4-TYPE LYSOZYME 1-RELATED"/>
    <property type="match status" value="1"/>
</dbReference>
<dbReference type="GO" id="GO:0003796">
    <property type="term" value="F:lysozyme activity"/>
    <property type="evidence" value="ECO:0007669"/>
    <property type="project" value="InterPro"/>
</dbReference>
<evidence type="ECO:0000256" key="2">
    <source>
        <dbReference type="ARBA" id="ARBA00022638"/>
    </source>
</evidence>
<dbReference type="AlphaFoldDB" id="A0A7W9LFZ9"/>
<accession>A0A7W9LFZ9</accession>
<feature type="compositionally biased region" description="Gly residues" evidence="3">
    <location>
        <begin position="34"/>
        <end position="47"/>
    </location>
</feature>
<feature type="region of interest" description="Disordered" evidence="3">
    <location>
        <begin position="33"/>
        <end position="62"/>
    </location>
</feature>
<evidence type="ECO:0000256" key="3">
    <source>
        <dbReference type="SAM" id="MobiDB-lite"/>
    </source>
</evidence>
<organism evidence="5 6">
    <name type="scientific">Nonomuraea jabiensis</name>
    <dbReference type="NCBI Taxonomy" id="882448"/>
    <lineage>
        <taxon>Bacteria</taxon>
        <taxon>Bacillati</taxon>
        <taxon>Actinomycetota</taxon>
        <taxon>Actinomycetes</taxon>
        <taxon>Streptosporangiales</taxon>
        <taxon>Streptosporangiaceae</taxon>
        <taxon>Nonomuraea</taxon>
    </lineage>
</organism>
<evidence type="ECO:0000313" key="6">
    <source>
        <dbReference type="Proteomes" id="UP000579153"/>
    </source>
</evidence>
<name>A0A7W9LFZ9_9ACTN</name>
<feature type="signal peptide" evidence="4">
    <location>
        <begin position="1"/>
        <end position="26"/>
    </location>
</feature>
<evidence type="ECO:0000256" key="1">
    <source>
        <dbReference type="ARBA" id="ARBA00022529"/>
    </source>
</evidence>
<keyword evidence="6" id="KW-1185">Reference proteome</keyword>
<dbReference type="EMBL" id="JACHMB010000001">
    <property type="protein sequence ID" value="MBB5782414.1"/>
    <property type="molecule type" value="Genomic_DNA"/>
</dbReference>
<evidence type="ECO:0000313" key="5">
    <source>
        <dbReference type="EMBL" id="MBB5782414.1"/>
    </source>
</evidence>
<dbReference type="Proteomes" id="UP000579153">
    <property type="component" value="Unassembled WGS sequence"/>
</dbReference>
<dbReference type="GO" id="GO:0042742">
    <property type="term" value="P:defense response to bacterium"/>
    <property type="evidence" value="ECO:0007669"/>
    <property type="project" value="UniProtKB-KW"/>
</dbReference>
<feature type="chain" id="PRO_5031390345" description="Lysozyme" evidence="4">
    <location>
        <begin position="27"/>
        <end position="302"/>
    </location>
</feature>
<feature type="compositionally biased region" description="Acidic residues" evidence="3">
    <location>
        <begin position="50"/>
        <end position="62"/>
    </location>
</feature>
<dbReference type="GO" id="GO:0031640">
    <property type="term" value="P:killing of cells of another organism"/>
    <property type="evidence" value="ECO:0007669"/>
    <property type="project" value="UniProtKB-KW"/>
</dbReference>
<dbReference type="InterPro" id="IPR052619">
    <property type="entry name" value="Phage_lysozyme-like"/>
</dbReference>
<gene>
    <name evidence="5" type="ORF">HD596_009170</name>
</gene>
<keyword evidence="1" id="KW-0929">Antimicrobial</keyword>
<dbReference type="InterPro" id="IPR023347">
    <property type="entry name" value="Lysozyme_dom_sf"/>
</dbReference>
<dbReference type="RefSeq" id="WP_185075510.1">
    <property type="nucleotide sequence ID" value="NZ_JACHMB010000001.1"/>
</dbReference>
<comment type="caution">
    <text evidence="5">The sequence shown here is derived from an EMBL/GenBank/DDBJ whole genome shotgun (WGS) entry which is preliminary data.</text>
</comment>
<proteinExistence type="predicted"/>
<protein>
    <recommendedName>
        <fullName evidence="7">Lysozyme</fullName>
    </recommendedName>
</protein>